<reference evidence="1 2" key="1">
    <citation type="submission" date="2019-06" db="EMBL/GenBank/DDBJ databases">
        <title>Whole genome shotgun sequence of Paenarthrobacter aurescens NBRC 12136.</title>
        <authorList>
            <person name="Hosoyama A."/>
            <person name="Uohara A."/>
            <person name="Ohji S."/>
            <person name="Ichikawa N."/>
        </authorList>
    </citation>
    <scope>NUCLEOTIDE SEQUENCE [LARGE SCALE GENOMIC DNA]</scope>
    <source>
        <strain evidence="1 2">NBRC 12136</strain>
    </source>
</reference>
<gene>
    <name evidence="1" type="ORF">AAU01_09460</name>
</gene>
<name>A0A4Y3NGM4_PAEAU</name>
<comment type="caution">
    <text evidence="1">The sequence shown here is derived from an EMBL/GenBank/DDBJ whole genome shotgun (WGS) entry which is preliminary data.</text>
</comment>
<evidence type="ECO:0008006" key="3">
    <source>
        <dbReference type="Google" id="ProtNLM"/>
    </source>
</evidence>
<proteinExistence type="predicted"/>
<dbReference type="GeneID" id="97300791"/>
<protein>
    <recommendedName>
        <fullName evidence="3">DUF4913 domain-containing protein</fullName>
    </recommendedName>
</protein>
<evidence type="ECO:0000313" key="1">
    <source>
        <dbReference type="EMBL" id="GEB18191.1"/>
    </source>
</evidence>
<dbReference type="Proteomes" id="UP000317715">
    <property type="component" value="Unassembled WGS sequence"/>
</dbReference>
<keyword evidence="2" id="KW-1185">Reference proteome</keyword>
<accession>A0A4Y3NGM4</accession>
<dbReference type="RefSeq" id="WP_141282131.1">
    <property type="nucleotide sequence ID" value="NZ_BAAAWK010000001.1"/>
</dbReference>
<sequence>MSTQADDSDFEVGRVSDLDDELTAELFRSSFQPSPRNAGVTHRWRDMSSAQSVNVWESLFDWVRWFVATYQLTTSVVPDCWWRHSEIVAELYALQRAEAASFTSDDSGFGPLAFHERLPHGVERLRTHTRTAGCVGLQSHKEPVMRMVPAEPDFEDWKLGTHQTRS</sequence>
<dbReference type="AlphaFoldDB" id="A0A4Y3NGM4"/>
<evidence type="ECO:0000313" key="2">
    <source>
        <dbReference type="Proteomes" id="UP000317715"/>
    </source>
</evidence>
<organism evidence="1 2">
    <name type="scientific">Paenarthrobacter aurescens</name>
    <name type="common">Arthrobacter aurescens</name>
    <dbReference type="NCBI Taxonomy" id="43663"/>
    <lineage>
        <taxon>Bacteria</taxon>
        <taxon>Bacillati</taxon>
        <taxon>Actinomycetota</taxon>
        <taxon>Actinomycetes</taxon>
        <taxon>Micrococcales</taxon>
        <taxon>Micrococcaceae</taxon>
        <taxon>Paenarthrobacter</taxon>
    </lineage>
</organism>
<dbReference type="EMBL" id="BJMD01000005">
    <property type="protein sequence ID" value="GEB18191.1"/>
    <property type="molecule type" value="Genomic_DNA"/>
</dbReference>
<dbReference type="OrthoDB" id="3535759at2"/>